<accession>A0A9D4F773</accession>
<keyword evidence="7" id="KW-0862">Zinc</keyword>
<evidence type="ECO:0000256" key="6">
    <source>
        <dbReference type="ARBA" id="ARBA00022786"/>
    </source>
</evidence>
<keyword evidence="3 11" id="KW-0812">Transmembrane</keyword>
<dbReference type="EMBL" id="JAIWYP010000007">
    <property type="protein sequence ID" value="KAH3793283.1"/>
    <property type="molecule type" value="Genomic_DNA"/>
</dbReference>
<keyword evidence="14" id="KW-1185">Reference proteome</keyword>
<comment type="caution">
    <text evidence="13">The sequence shown here is derived from an EMBL/GenBank/DDBJ whole genome shotgun (WGS) entry which is preliminary data.</text>
</comment>
<dbReference type="GO" id="GO:0016020">
    <property type="term" value="C:membrane"/>
    <property type="evidence" value="ECO:0007669"/>
    <property type="project" value="UniProtKB-SubCell"/>
</dbReference>
<dbReference type="AlphaFoldDB" id="A0A9D4F773"/>
<dbReference type="Pfam" id="PF12906">
    <property type="entry name" value="RINGv"/>
    <property type="match status" value="1"/>
</dbReference>
<organism evidence="13 14">
    <name type="scientific">Dreissena polymorpha</name>
    <name type="common">Zebra mussel</name>
    <name type="synonym">Mytilus polymorpha</name>
    <dbReference type="NCBI Taxonomy" id="45954"/>
    <lineage>
        <taxon>Eukaryota</taxon>
        <taxon>Metazoa</taxon>
        <taxon>Spiralia</taxon>
        <taxon>Lophotrochozoa</taxon>
        <taxon>Mollusca</taxon>
        <taxon>Bivalvia</taxon>
        <taxon>Autobranchia</taxon>
        <taxon>Heteroconchia</taxon>
        <taxon>Euheterodonta</taxon>
        <taxon>Imparidentia</taxon>
        <taxon>Neoheterodontei</taxon>
        <taxon>Myida</taxon>
        <taxon>Dreissenoidea</taxon>
        <taxon>Dreissenidae</taxon>
        <taxon>Dreissena</taxon>
    </lineage>
</organism>
<evidence type="ECO:0000256" key="8">
    <source>
        <dbReference type="ARBA" id="ARBA00022989"/>
    </source>
</evidence>
<dbReference type="SUPFAM" id="SSF57850">
    <property type="entry name" value="RING/U-box"/>
    <property type="match status" value="1"/>
</dbReference>
<keyword evidence="5" id="KW-0863">Zinc-finger</keyword>
<evidence type="ECO:0000313" key="14">
    <source>
        <dbReference type="Proteomes" id="UP000828390"/>
    </source>
</evidence>
<evidence type="ECO:0000313" key="13">
    <source>
        <dbReference type="EMBL" id="KAH3793283.1"/>
    </source>
</evidence>
<protein>
    <recommendedName>
        <fullName evidence="12">RING-CH-type domain-containing protein</fullName>
    </recommendedName>
</protein>
<keyword evidence="6" id="KW-0833">Ubl conjugation pathway</keyword>
<evidence type="ECO:0000256" key="1">
    <source>
        <dbReference type="ARBA" id="ARBA00004141"/>
    </source>
</evidence>
<dbReference type="Proteomes" id="UP000828390">
    <property type="component" value="Unassembled WGS sequence"/>
</dbReference>
<dbReference type="PANTHER" id="PTHR46065">
    <property type="entry name" value="E3 UBIQUITIN-PROTEIN LIGASE MARCH 2/3 FAMILY MEMBER"/>
    <property type="match status" value="1"/>
</dbReference>
<dbReference type="PANTHER" id="PTHR46065:SF3">
    <property type="entry name" value="FI20425P1"/>
    <property type="match status" value="1"/>
</dbReference>
<keyword evidence="4" id="KW-0479">Metal-binding</keyword>
<dbReference type="SMART" id="SM00744">
    <property type="entry name" value="RINGv"/>
    <property type="match status" value="1"/>
</dbReference>
<keyword evidence="8 11" id="KW-1133">Transmembrane helix</keyword>
<dbReference type="GO" id="GO:0004842">
    <property type="term" value="F:ubiquitin-protein transferase activity"/>
    <property type="evidence" value="ECO:0007669"/>
    <property type="project" value="TreeGrafter"/>
</dbReference>
<dbReference type="Gene3D" id="3.30.40.10">
    <property type="entry name" value="Zinc/RING finger domain, C3HC4 (zinc finger)"/>
    <property type="match status" value="1"/>
</dbReference>
<evidence type="ECO:0000256" key="4">
    <source>
        <dbReference type="ARBA" id="ARBA00022723"/>
    </source>
</evidence>
<feature type="region of interest" description="Disordered" evidence="10">
    <location>
        <begin position="1"/>
        <end position="25"/>
    </location>
</feature>
<dbReference type="GO" id="GO:0008270">
    <property type="term" value="F:zinc ion binding"/>
    <property type="evidence" value="ECO:0007669"/>
    <property type="project" value="UniProtKB-KW"/>
</dbReference>
<sequence>MSGISRPLPLSPVCSQSMQGISDPTSPFRPLPLSPAFSQSTPGPLDDKNNNSVFNYSGPVLCRICHDDEKSEPLWSPCHCRGTIGLLHMSCLERWLGCSNTTKCEVCAFQFCVEKKPRPWKWYMREPSLRRDRRLLCREVLLTATLGLIVLIVDALCFTFADRLRAETNIGPAAVLIVIGMMTVTLYVAWLLISVRRIRAQIRKWHKVHHVIAIRQNSSDPKEPKRKVKIFCRFPVPKALRRKTRTQSSQQTESDADVSAPGFLDLNGSLPSYNAAMFNPVGPKEPLLEHEHTHQIIFLEESSPSVVSLDDFEESQSFYLAPKVGTTLTFNSKTGLVKETRV</sequence>
<dbReference type="GO" id="GO:0016567">
    <property type="term" value="P:protein ubiquitination"/>
    <property type="evidence" value="ECO:0007669"/>
    <property type="project" value="TreeGrafter"/>
</dbReference>
<feature type="transmembrane region" description="Helical" evidence="11">
    <location>
        <begin position="173"/>
        <end position="193"/>
    </location>
</feature>
<evidence type="ECO:0000256" key="9">
    <source>
        <dbReference type="ARBA" id="ARBA00023136"/>
    </source>
</evidence>
<evidence type="ECO:0000259" key="12">
    <source>
        <dbReference type="PROSITE" id="PS51292"/>
    </source>
</evidence>
<keyword evidence="2" id="KW-0808">Transferase</keyword>
<feature type="domain" description="RING-CH-type" evidence="12">
    <location>
        <begin position="54"/>
        <end position="114"/>
    </location>
</feature>
<evidence type="ECO:0000256" key="10">
    <source>
        <dbReference type="SAM" id="MobiDB-lite"/>
    </source>
</evidence>
<dbReference type="CDD" id="cd16699">
    <property type="entry name" value="RING_CH-C4HC3_MARCH2-like"/>
    <property type="match status" value="1"/>
</dbReference>
<evidence type="ECO:0000256" key="3">
    <source>
        <dbReference type="ARBA" id="ARBA00022692"/>
    </source>
</evidence>
<feature type="region of interest" description="Disordered" evidence="10">
    <location>
        <begin position="241"/>
        <end position="260"/>
    </location>
</feature>
<keyword evidence="9 11" id="KW-0472">Membrane</keyword>
<reference evidence="13" key="1">
    <citation type="journal article" date="2019" name="bioRxiv">
        <title>The Genome of the Zebra Mussel, Dreissena polymorpha: A Resource for Invasive Species Research.</title>
        <authorList>
            <person name="McCartney M.A."/>
            <person name="Auch B."/>
            <person name="Kono T."/>
            <person name="Mallez S."/>
            <person name="Zhang Y."/>
            <person name="Obille A."/>
            <person name="Becker A."/>
            <person name="Abrahante J.E."/>
            <person name="Garbe J."/>
            <person name="Badalamenti J.P."/>
            <person name="Herman A."/>
            <person name="Mangelson H."/>
            <person name="Liachko I."/>
            <person name="Sullivan S."/>
            <person name="Sone E.D."/>
            <person name="Koren S."/>
            <person name="Silverstein K.A.T."/>
            <person name="Beckman K.B."/>
            <person name="Gohl D.M."/>
        </authorList>
    </citation>
    <scope>NUCLEOTIDE SEQUENCE</scope>
    <source>
        <strain evidence="13">Duluth1</strain>
        <tissue evidence="13">Whole animal</tissue>
    </source>
</reference>
<comment type="subcellular location">
    <subcellularLocation>
        <location evidence="1">Membrane</location>
        <topology evidence="1">Multi-pass membrane protein</topology>
    </subcellularLocation>
</comment>
<dbReference type="InterPro" id="IPR013083">
    <property type="entry name" value="Znf_RING/FYVE/PHD"/>
</dbReference>
<gene>
    <name evidence="13" type="ORF">DPMN_146790</name>
</gene>
<evidence type="ECO:0000256" key="2">
    <source>
        <dbReference type="ARBA" id="ARBA00022679"/>
    </source>
</evidence>
<feature type="transmembrane region" description="Helical" evidence="11">
    <location>
        <begin position="140"/>
        <end position="161"/>
    </location>
</feature>
<evidence type="ECO:0000256" key="7">
    <source>
        <dbReference type="ARBA" id="ARBA00022833"/>
    </source>
</evidence>
<dbReference type="InterPro" id="IPR011016">
    <property type="entry name" value="Znf_RING-CH"/>
</dbReference>
<evidence type="ECO:0000256" key="5">
    <source>
        <dbReference type="ARBA" id="ARBA00022771"/>
    </source>
</evidence>
<proteinExistence type="predicted"/>
<dbReference type="PROSITE" id="PS51292">
    <property type="entry name" value="ZF_RING_CH"/>
    <property type="match status" value="1"/>
</dbReference>
<name>A0A9D4F773_DREPO</name>
<reference evidence="13" key="2">
    <citation type="submission" date="2020-11" db="EMBL/GenBank/DDBJ databases">
        <authorList>
            <person name="McCartney M.A."/>
            <person name="Auch B."/>
            <person name="Kono T."/>
            <person name="Mallez S."/>
            <person name="Becker A."/>
            <person name="Gohl D.M."/>
            <person name="Silverstein K.A.T."/>
            <person name="Koren S."/>
            <person name="Bechman K.B."/>
            <person name="Herman A."/>
            <person name="Abrahante J.E."/>
            <person name="Garbe J."/>
        </authorList>
    </citation>
    <scope>NUCLEOTIDE SEQUENCE</scope>
    <source>
        <strain evidence="13">Duluth1</strain>
        <tissue evidence="13">Whole animal</tissue>
    </source>
</reference>
<dbReference type="OrthoDB" id="273089at2759"/>
<feature type="compositionally biased region" description="Polar residues" evidence="10">
    <location>
        <begin position="13"/>
        <end position="25"/>
    </location>
</feature>
<evidence type="ECO:0000256" key="11">
    <source>
        <dbReference type="SAM" id="Phobius"/>
    </source>
</evidence>